<evidence type="ECO:0000256" key="1">
    <source>
        <dbReference type="SAM" id="MobiDB-lite"/>
    </source>
</evidence>
<comment type="caution">
    <text evidence="2">The sequence shown here is derived from an EMBL/GenBank/DDBJ whole genome shotgun (WGS) entry which is preliminary data.</text>
</comment>
<accession>A0A8H8D2L4</accession>
<evidence type="ECO:0000313" key="3">
    <source>
        <dbReference type="Proteomes" id="UP000670092"/>
    </source>
</evidence>
<sequence>MACLRIRENKEKSAGVGDRDRRHKLTSERFEINVLSTSTSTLKWEASIASIWLELNYLKKQKQTAKLAKRKKKFI</sequence>
<dbReference type="Proteomes" id="UP000670092">
    <property type="component" value="Unassembled WGS sequence"/>
</dbReference>
<reference evidence="2 3" key="1">
    <citation type="submission" date="2021-01" db="EMBL/GenBank/DDBJ databases">
        <title>Chromosome-level genome assembly of a human fungal pathogen reveals clustering of transcriptionally co-regulated genes.</title>
        <authorList>
            <person name="Voorhies M."/>
            <person name="Cohen S."/>
            <person name="Shea T.P."/>
            <person name="Petrus S."/>
            <person name="Munoz J.F."/>
            <person name="Poplawski S."/>
            <person name="Goldman W.E."/>
            <person name="Michael T."/>
            <person name="Cuomo C.A."/>
            <person name="Sil A."/>
            <person name="Beyhan S."/>
        </authorList>
    </citation>
    <scope>NUCLEOTIDE SEQUENCE [LARGE SCALE GENOMIC DNA]</scope>
    <source>
        <strain evidence="2 3">G184AR</strain>
    </source>
</reference>
<proteinExistence type="predicted"/>
<dbReference type="EMBL" id="JAEVHI010000002">
    <property type="protein sequence ID" value="KAG5299446.1"/>
    <property type="molecule type" value="Genomic_DNA"/>
</dbReference>
<name>A0A8H8D2L4_AJECA</name>
<dbReference type="AlphaFoldDB" id="A0A8H8D2L4"/>
<dbReference type="VEuPathDB" id="FungiDB:I7I52_09762"/>
<feature type="region of interest" description="Disordered" evidence="1">
    <location>
        <begin position="1"/>
        <end position="20"/>
    </location>
</feature>
<protein>
    <submittedName>
        <fullName evidence="2">Uncharacterized protein</fullName>
    </submittedName>
</protein>
<gene>
    <name evidence="2" type="ORF">I7I52_09762</name>
</gene>
<organism evidence="2 3">
    <name type="scientific">Ajellomyces capsulatus</name>
    <name type="common">Darling's disease fungus</name>
    <name type="synonym">Histoplasma capsulatum</name>
    <dbReference type="NCBI Taxonomy" id="5037"/>
    <lineage>
        <taxon>Eukaryota</taxon>
        <taxon>Fungi</taxon>
        <taxon>Dikarya</taxon>
        <taxon>Ascomycota</taxon>
        <taxon>Pezizomycotina</taxon>
        <taxon>Eurotiomycetes</taxon>
        <taxon>Eurotiomycetidae</taxon>
        <taxon>Onygenales</taxon>
        <taxon>Ajellomycetaceae</taxon>
        <taxon>Histoplasma</taxon>
    </lineage>
</organism>
<evidence type="ECO:0000313" key="2">
    <source>
        <dbReference type="EMBL" id="KAG5299446.1"/>
    </source>
</evidence>